<accession>A0ABR4JIE2</accession>
<evidence type="ECO:0000259" key="5">
    <source>
        <dbReference type="PROSITE" id="PS51393"/>
    </source>
</evidence>
<comment type="caution">
    <text evidence="6">The sequence shown here is derived from an EMBL/GenBank/DDBJ whole genome shotgun (WGS) entry which is preliminary data.</text>
</comment>
<feature type="domain" description="Lipoxygenase" evidence="5">
    <location>
        <begin position="234"/>
        <end position="742"/>
    </location>
</feature>
<protein>
    <recommendedName>
        <fullName evidence="1">Manganese lipoxygenase</fullName>
    </recommendedName>
</protein>
<organism evidence="6 7">
    <name type="scientific">Aspergillus pseudoustus</name>
    <dbReference type="NCBI Taxonomy" id="1810923"/>
    <lineage>
        <taxon>Eukaryota</taxon>
        <taxon>Fungi</taxon>
        <taxon>Dikarya</taxon>
        <taxon>Ascomycota</taxon>
        <taxon>Pezizomycotina</taxon>
        <taxon>Eurotiomycetes</taxon>
        <taxon>Eurotiomycetidae</taxon>
        <taxon>Eurotiales</taxon>
        <taxon>Aspergillaceae</taxon>
        <taxon>Aspergillus</taxon>
        <taxon>Aspergillus subgen. Nidulantes</taxon>
    </lineage>
</organism>
<reference evidence="6 7" key="1">
    <citation type="submission" date="2024-07" db="EMBL/GenBank/DDBJ databases">
        <title>Section-level genome sequencing and comparative genomics of Aspergillus sections Usti and Cavernicolus.</title>
        <authorList>
            <consortium name="Lawrence Berkeley National Laboratory"/>
            <person name="Nybo J.L."/>
            <person name="Vesth T.C."/>
            <person name="Theobald S."/>
            <person name="Frisvad J.C."/>
            <person name="Larsen T.O."/>
            <person name="Kjaerboelling I."/>
            <person name="Rothschild-Mancinelli K."/>
            <person name="Lyhne E.K."/>
            <person name="Kogle M.E."/>
            <person name="Barry K."/>
            <person name="Clum A."/>
            <person name="Na H."/>
            <person name="Ledsgaard L."/>
            <person name="Lin J."/>
            <person name="Lipzen A."/>
            <person name="Kuo A."/>
            <person name="Riley R."/>
            <person name="Mondo S."/>
            <person name="Labutti K."/>
            <person name="Haridas S."/>
            <person name="Pangalinan J."/>
            <person name="Salamov A.A."/>
            <person name="Simmons B.A."/>
            <person name="Magnuson J.K."/>
            <person name="Chen J."/>
            <person name="Drula E."/>
            <person name="Henrissat B."/>
            <person name="Wiebenga A."/>
            <person name="Lubbers R.J."/>
            <person name="Gomes A.C."/>
            <person name="Makela M.R."/>
            <person name="Stajich J."/>
            <person name="Grigoriev I.V."/>
            <person name="Mortensen U.H."/>
            <person name="De Vries R.P."/>
            <person name="Baker S.E."/>
            <person name="Andersen M.R."/>
        </authorList>
    </citation>
    <scope>NUCLEOTIDE SEQUENCE [LARGE SCALE GENOMIC DNA]</scope>
    <source>
        <strain evidence="6 7">CBS 123904</strain>
    </source>
</reference>
<dbReference type="InterPro" id="IPR036226">
    <property type="entry name" value="LipOase_C_sf"/>
</dbReference>
<keyword evidence="4" id="KW-0560">Oxidoreductase</keyword>
<name>A0ABR4JIE2_9EURO</name>
<dbReference type="Gene3D" id="1.20.245.10">
    <property type="entry name" value="Lipoxygenase-1, Domain 5"/>
    <property type="match status" value="1"/>
</dbReference>
<evidence type="ECO:0000313" key="6">
    <source>
        <dbReference type="EMBL" id="KAL2839813.1"/>
    </source>
</evidence>
<evidence type="ECO:0000313" key="7">
    <source>
        <dbReference type="Proteomes" id="UP001610446"/>
    </source>
</evidence>
<dbReference type="PROSITE" id="PS51393">
    <property type="entry name" value="LIPOXYGENASE_3"/>
    <property type="match status" value="1"/>
</dbReference>
<dbReference type="PROSITE" id="PS00081">
    <property type="entry name" value="LIPOXYGENASE_2"/>
    <property type="match status" value="1"/>
</dbReference>
<dbReference type="InterPro" id="IPR020834">
    <property type="entry name" value="LipOase_CS"/>
</dbReference>
<gene>
    <name evidence="6" type="ORF">BJY01DRAFT_257568</name>
</gene>
<evidence type="ECO:0000256" key="2">
    <source>
        <dbReference type="ARBA" id="ARBA00022723"/>
    </source>
</evidence>
<evidence type="ECO:0000256" key="3">
    <source>
        <dbReference type="ARBA" id="ARBA00022964"/>
    </source>
</evidence>
<dbReference type="EMBL" id="JBFXLU010000128">
    <property type="protein sequence ID" value="KAL2839813.1"/>
    <property type="molecule type" value="Genomic_DNA"/>
</dbReference>
<dbReference type="PRINTS" id="PR00087">
    <property type="entry name" value="LIPOXYGENASE"/>
</dbReference>
<evidence type="ECO:0000256" key="1">
    <source>
        <dbReference type="ARBA" id="ARBA00021175"/>
    </source>
</evidence>
<dbReference type="InterPro" id="IPR000907">
    <property type="entry name" value="LipOase"/>
</dbReference>
<dbReference type="Gene3D" id="3.10.450.60">
    <property type="match status" value="1"/>
</dbReference>
<dbReference type="InterPro" id="IPR013819">
    <property type="entry name" value="LipOase_C"/>
</dbReference>
<evidence type="ECO:0000256" key="4">
    <source>
        <dbReference type="ARBA" id="ARBA00023002"/>
    </source>
</evidence>
<dbReference type="SUPFAM" id="SSF48484">
    <property type="entry name" value="Lipoxigenase"/>
    <property type="match status" value="1"/>
</dbReference>
<sequence length="742" mass="85226">MGEKPSPTDDGLRPNALPLNSINTGVFVNELTNLSLLPDTLQLDSRSEKSAYQKNPENLTWKFTSGVPAPDTSQEITYRGTQLALMKTYDIVEQRFHAFMEVADFDSTLPLPRTTEEKRKHYLFTDGTDGYPPHLNLVGKDDEEDPNQRTDLNKNKIFDRMRLIQAAALMRGFMSEWKQYLARKASDLVLGTMGTPDAGQTLAEVEAYNRGRRGSNWGLKDIFDQPNVGDLEDWFSDACFTQQQFTGVNPTTIQQATQTWIDHFISAAKASEVPEITDALQYLVTSRRESLYMQDYSYFRDAADVKPRDRIIEAYWEEKDGRTRYYRYSCASVCLFHLDNTGQLFPLAIVIDWRVNAERSVTIFNRTLFKSRDFRSGIDKRDRIQQLEEERSDWPWRYAKTCVQCSDWFRHEVSVHLTDTHFVEEAIIVASHRYLSQTHPVMQMLVPHWQKTLALNAAARSTLVPHVVLDLVGFQEKETQNFMQDAYAKFDFEKKYIPTDLKERGFPPDQLGDPKFHNYAYAKCINSMWGKIRAFVRDTLAADYPEPNANAKVKSDTDLQDWVRELGQNGEGKLIFPTIETFDQLVDAVTMCIHIASPQHTAVNYLQRYYMSFVVNKPPCLFAPPPTSLQELLGYTEKDLVKALPMNHSAEWLLASHIPYLLNKKPAPEESLKNYAHSKASLYVTKEPTAQNTAIAKAATTFFNELERSAQEFKEFGQQVDNWAVLPYEVLYPDWNAVSILI</sequence>
<dbReference type="Pfam" id="PF00305">
    <property type="entry name" value="Lipoxygenase"/>
    <property type="match status" value="1"/>
</dbReference>
<dbReference type="PANTHER" id="PTHR11771">
    <property type="entry name" value="LIPOXYGENASE"/>
    <property type="match status" value="1"/>
</dbReference>
<proteinExistence type="predicted"/>
<dbReference type="Proteomes" id="UP001610446">
    <property type="component" value="Unassembled WGS sequence"/>
</dbReference>
<keyword evidence="2" id="KW-0479">Metal-binding</keyword>
<keyword evidence="3" id="KW-0223">Dioxygenase</keyword>
<keyword evidence="7" id="KW-1185">Reference proteome</keyword>